<keyword evidence="4" id="KW-1185">Reference proteome</keyword>
<accession>A0ABN5A1X8</accession>
<dbReference type="InterPro" id="IPR036249">
    <property type="entry name" value="Thioredoxin-like_sf"/>
</dbReference>
<dbReference type="PANTHER" id="PTHR42852">
    <property type="entry name" value="THIOL:DISULFIDE INTERCHANGE PROTEIN DSBE"/>
    <property type="match status" value="1"/>
</dbReference>
<evidence type="ECO:0000259" key="2">
    <source>
        <dbReference type="PROSITE" id="PS51352"/>
    </source>
</evidence>
<dbReference type="PROSITE" id="PS51352">
    <property type="entry name" value="THIOREDOXIN_2"/>
    <property type="match status" value="1"/>
</dbReference>
<reference evidence="4" key="1">
    <citation type="submission" date="2017-05" db="EMBL/GenBank/DDBJ databases">
        <title>Improved OligoMM genomes.</title>
        <authorList>
            <person name="Garzetti D."/>
        </authorList>
    </citation>
    <scope>NUCLEOTIDE SEQUENCE [LARGE SCALE GENOMIC DNA]</scope>
    <source>
        <strain evidence="4">KB18</strain>
    </source>
</reference>
<keyword evidence="1" id="KW-1133">Transmembrane helix</keyword>
<evidence type="ECO:0000256" key="1">
    <source>
        <dbReference type="SAM" id="Phobius"/>
    </source>
</evidence>
<gene>
    <name evidence="3" type="ORF">ADH66_08685</name>
</gene>
<dbReference type="Proteomes" id="UP000196710">
    <property type="component" value="Chromosome"/>
</dbReference>
<dbReference type="InterPro" id="IPR013766">
    <property type="entry name" value="Thioredoxin_domain"/>
</dbReference>
<dbReference type="SUPFAM" id="SSF52833">
    <property type="entry name" value="Thioredoxin-like"/>
    <property type="match status" value="1"/>
</dbReference>
<evidence type="ECO:0000313" key="4">
    <source>
        <dbReference type="Proteomes" id="UP000196710"/>
    </source>
</evidence>
<proteinExistence type="predicted"/>
<dbReference type="PANTHER" id="PTHR42852:SF13">
    <property type="entry name" value="PROTEIN DIPZ"/>
    <property type="match status" value="1"/>
</dbReference>
<name>A0ABN5A1X8_9FIRM</name>
<sequence>MTHSETDRFFACNLPYMVYNVKIWGVLSKIYPPKLRKEVLSMKSKKAVLILLTLLMVTALILTGCSQARGEYGSFTADTLDGGTFKGGDIAAKDLTVINFWGTFCSPCIAEMPDLAAFEKSLPDNVQLITICVDAQGNEETARYLLDQAGYTGITLTAGDESFNSILNGIQAVPTTVFVGPDGSQIGEEIIGMQPDLESAYLSAINSCLKELGKGEISIEK</sequence>
<dbReference type="InterPro" id="IPR000866">
    <property type="entry name" value="AhpC/TSA"/>
</dbReference>
<dbReference type="EMBL" id="CP021422">
    <property type="protein sequence ID" value="ASB40725.1"/>
    <property type="molecule type" value="Genomic_DNA"/>
</dbReference>
<feature type="domain" description="Thioredoxin" evidence="2">
    <location>
        <begin position="66"/>
        <end position="210"/>
    </location>
</feature>
<keyword evidence="1" id="KW-0472">Membrane</keyword>
<dbReference type="Pfam" id="PF00578">
    <property type="entry name" value="AhpC-TSA"/>
    <property type="match status" value="1"/>
</dbReference>
<dbReference type="Gene3D" id="3.40.30.10">
    <property type="entry name" value="Glutaredoxin"/>
    <property type="match status" value="1"/>
</dbReference>
<evidence type="ECO:0000313" key="3">
    <source>
        <dbReference type="EMBL" id="ASB40725.1"/>
    </source>
</evidence>
<keyword evidence="1" id="KW-0812">Transmembrane</keyword>
<organism evidence="3 4">
    <name type="scientific">Acutalibacter muris</name>
    <dbReference type="NCBI Taxonomy" id="1796620"/>
    <lineage>
        <taxon>Bacteria</taxon>
        <taxon>Bacillati</taxon>
        <taxon>Bacillota</taxon>
        <taxon>Clostridia</taxon>
        <taxon>Eubacteriales</taxon>
        <taxon>Acutalibacteraceae</taxon>
        <taxon>Acutalibacter</taxon>
    </lineage>
</organism>
<protein>
    <recommendedName>
        <fullName evidence="2">Thioredoxin domain-containing protein</fullName>
    </recommendedName>
</protein>
<dbReference type="CDD" id="cd02966">
    <property type="entry name" value="TlpA_like_family"/>
    <property type="match status" value="1"/>
</dbReference>
<feature type="transmembrane region" description="Helical" evidence="1">
    <location>
        <begin position="47"/>
        <end position="64"/>
    </location>
</feature>
<dbReference type="InterPro" id="IPR050553">
    <property type="entry name" value="Thioredoxin_ResA/DsbE_sf"/>
</dbReference>